<dbReference type="EMBL" id="JH687403">
    <property type="protein sequence ID" value="EIM79517.1"/>
    <property type="molecule type" value="Genomic_DNA"/>
</dbReference>
<gene>
    <name evidence="2" type="ORF">STEHIDRAFT_163555</name>
</gene>
<reference evidence="3" key="1">
    <citation type="journal article" date="2012" name="Science">
        <title>The Paleozoic origin of enzymatic lignin decomposition reconstructed from 31 fungal genomes.</title>
        <authorList>
            <person name="Floudas D."/>
            <person name="Binder M."/>
            <person name="Riley R."/>
            <person name="Barry K."/>
            <person name="Blanchette R.A."/>
            <person name="Henrissat B."/>
            <person name="Martinez A.T."/>
            <person name="Otillar R."/>
            <person name="Spatafora J.W."/>
            <person name="Yadav J.S."/>
            <person name="Aerts A."/>
            <person name="Benoit I."/>
            <person name="Boyd A."/>
            <person name="Carlson A."/>
            <person name="Copeland A."/>
            <person name="Coutinho P.M."/>
            <person name="de Vries R.P."/>
            <person name="Ferreira P."/>
            <person name="Findley K."/>
            <person name="Foster B."/>
            <person name="Gaskell J."/>
            <person name="Glotzer D."/>
            <person name="Gorecki P."/>
            <person name="Heitman J."/>
            <person name="Hesse C."/>
            <person name="Hori C."/>
            <person name="Igarashi K."/>
            <person name="Jurgens J.A."/>
            <person name="Kallen N."/>
            <person name="Kersten P."/>
            <person name="Kohler A."/>
            <person name="Kuees U."/>
            <person name="Kumar T.K.A."/>
            <person name="Kuo A."/>
            <person name="LaButti K."/>
            <person name="Larrondo L.F."/>
            <person name="Lindquist E."/>
            <person name="Ling A."/>
            <person name="Lombard V."/>
            <person name="Lucas S."/>
            <person name="Lundell T."/>
            <person name="Martin R."/>
            <person name="McLaughlin D.J."/>
            <person name="Morgenstern I."/>
            <person name="Morin E."/>
            <person name="Murat C."/>
            <person name="Nagy L.G."/>
            <person name="Nolan M."/>
            <person name="Ohm R.A."/>
            <person name="Patyshakuliyeva A."/>
            <person name="Rokas A."/>
            <person name="Ruiz-Duenas F.J."/>
            <person name="Sabat G."/>
            <person name="Salamov A."/>
            <person name="Samejima M."/>
            <person name="Schmutz J."/>
            <person name="Slot J.C."/>
            <person name="St John F."/>
            <person name="Stenlid J."/>
            <person name="Sun H."/>
            <person name="Sun S."/>
            <person name="Syed K."/>
            <person name="Tsang A."/>
            <person name="Wiebenga A."/>
            <person name="Young D."/>
            <person name="Pisabarro A."/>
            <person name="Eastwood D.C."/>
            <person name="Martin F."/>
            <person name="Cullen D."/>
            <person name="Grigoriev I.V."/>
            <person name="Hibbett D.S."/>
        </authorList>
    </citation>
    <scope>NUCLEOTIDE SEQUENCE [LARGE SCALE GENOMIC DNA]</scope>
    <source>
        <strain evidence="3">FP-91666</strain>
    </source>
</reference>
<protein>
    <submittedName>
        <fullName evidence="2">Uncharacterized protein</fullName>
    </submittedName>
</protein>
<feature type="region of interest" description="Disordered" evidence="1">
    <location>
        <begin position="1"/>
        <end position="20"/>
    </location>
</feature>
<accession>R7RYX1</accession>
<organism evidence="2 3">
    <name type="scientific">Stereum hirsutum (strain FP-91666)</name>
    <name type="common">White-rot fungus</name>
    <dbReference type="NCBI Taxonomy" id="721885"/>
    <lineage>
        <taxon>Eukaryota</taxon>
        <taxon>Fungi</taxon>
        <taxon>Dikarya</taxon>
        <taxon>Basidiomycota</taxon>
        <taxon>Agaricomycotina</taxon>
        <taxon>Agaricomycetes</taxon>
        <taxon>Russulales</taxon>
        <taxon>Stereaceae</taxon>
        <taxon>Stereum</taxon>
    </lineage>
</organism>
<dbReference type="AlphaFoldDB" id="R7RYX1"/>
<keyword evidence="3" id="KW-1185">Reference proteome</keyword>
<dbReference type="GeneID" id="18802384"/>
<dbReference type="Proteomes" id="UP000053927">
    <property type="component" value="Unassembled WGS sequence"/>
</dbReference>
<sequence length="91" mass="9806">MTARTSTISPGQSWNGNDPAIVENEDKKAIAIPAGQCLKRYDPHIVLNGYQHHADYGLDIKVPIDSSVFPGITLALGCSQNDPVTGENDEQ</sequence>
<evidence type="ECO:0000313" key="3">
    <source>
        <dbReference type="Proteomes" id="UP000053927"/>
    </source>
</evidence>
<name>R7RYX1_STEHR</name>
<dbReference type="KEGG" id="shs:STEHIDRAFT_163555"/>
<feature type="compositionally biased region" description="Polar residues" evidence="1">
    <location>
        <begin position="1"/>
        <end position="16"/>
    </location>
</feature>
<evidence type="ECO:0000313" key="2">
    <source>
        <dbReference type="EMBL" id="EIM79517.1"/>
    </source>
</evidence>
<proteinExistence type="predicted"/>
<evidence type="ECO:0000256" key="1">
    <source>
        <dbReference type="SAM" id="MobiDB-lite"/>
    </source>
</evidence>
<dbReference type="RefSeq" id="XP_007311317.1">
    <property type="nucleotide sequence ID" value="XM_007311255.1"/>
</dbReference>